<organism evidence="2 3">
    <name type="scientific">Vairimorpha apis BRL 01</name>
    <dbReference type="NCBI Taxonomy" id="1037528"/>
    <lineage>
        <taxon>Eukaryota</taxon>
        <taxon>Fungi</taxon>
        <taxon>Fungi incertae sedis</taxon>
        <taxon>Microsporidia</taxon>
        <taxon>Nosematidae</taxon>
        <taxon>Vairimorpha</taxon>
    </lineage>
</organism>
<dbReference type="AlphaFoldDB" id="T0LBB4"/>
<protein>
    <submittedName>
        <fullName evidence="2">Proteasome subunit alpha type-3</fullName>
    </submittedName>
</protein>
<dbReference type="SUPFAM" id="SSF56235">
    <property type="entry name" value="N-terminal nucleophile aminohydrolases (Ntn hydrolases)"/>
    <property type="match status" value="1"/>
</dbReference>
<dbReference type="InterPro" id="IPR050115">
    <property type="entry name" value="Proteasome_alpha"/>
</dbReference>
<keyword evidence="1 2" id="KW-0647">Proteasome</keyword>
<dbReference type="InterPro" id="IPR001353">
    <property type="entry name" value="Proteasome_sua/b"/>
</dbReference>
<dbReference type="VEuPathDB" id="MicrosporidiaDB:NAPIS_ORF00787"/>
<dbReference type="HOGENOM" id="CLU_035750_0_0_1"/>
<keyword evidence="3" id="KW-1185">Reference proteome</keyword>
<dbReference type="GO" id="GO:0051603">
    <property type="term" value="P:proteolysis involved in protein catabolic process"/>
    <property type="evidence" value="ECO:0007669"/>
    <property type="project" value="InterPro"/>
</dbReference>
<evidence type="ECO:0000313" key="3">
    <source>
        <dbReference type="Proteomes" id="UP000053780"/>
    </source>
</evidence>
<dbReference type="Pfam" id="PF00227">
    <property type="entry name" value="Proteasome"/>
    <property type="match status" value="1"/>
</dbReference>
<dbReference type="Proteomes" id="UP000053780">
    <property type="component" value="Unassembled WGS sequence"/>
</dbReference>
<sequence length="243" mass="28049">MAILDVSQIYTNTGDILQINYAQKSADNGNTCICLKNKKGVVMIVEKPIESNLYISEKDNKIKKVTDSIFQVASGIETDLWYVNKNLKERLVNEKNDYELDISFENYRSQLVDIIHIFTRYNSARPLGINILSMIKYKDEYKICKSDSSGKSVFYKSAVIGKGSRIVKTELEKLNIEELDIKNMVKNAIRILYKSYDPLKDKPFDIEVGIMADETNGEFIRLKHEEYAEFIEQYKDYSVDGED</sequence>
<dbReference type="OrthoDB" id="40134at2759"/>
<dbReference type="PANTHER" id="PTHR11599">
    <property type="entry name" value="PROTEASOME SUBUNIT ALPHA/BETA"/>
    <property type="match status" value="1"/>
</dbReference>
<evidence type="ECO:0000313" key="2">
    <source>
        <dbReference type="EMBL" id="EQB61643.1"/>
    </source>
</evidence>
<reference evidence="2 3" key="1">
    <citation type="journal article" date="2013" name="BMC Genomics">
        <title>Genome sequencing and comparative genomics of honey bee microsporidia, Nosema apis reveal novel insights into host-parasite interactions.</title>
        <authorList>
            <person name="Chen Yp."/>
            <person name="Pettis J.S."/>
            <person name="Zhao Y."/>
            <person name="Liu X."/>
            <person name="Tallon L.J."/>
            <person name="Sadzewicz L.D."/>
            <person name="Li R."/>
            <person name="Zheng H."/>
            <person name="Huang S."/>
            <person name="Zhang X."/>
            <person name="Hamilton M.C."/>
            <person name="Pernal S.F."/>
            <person name="Melathopoulos A.P."/>
            <person name="Yan X."/>
            <person name="Evans J.D."/>
        </authorList>
    </citation>
    <scope>NUCLEOTIDE SEQUENCE [LARGE SCALE GENOMIC DNA]</scope>
    <source>
        <strain evidence="2 3">BRL 01</strain>
    </source>
</reference>
<gene>
    <name evidence="2" type="ORF">NAPIS_ORF00787</name>
</gene>
<dbReference type="Gene3D" id="3.60.20.10">
    <property type="entry name" value="Glutamine Phosphoribosylpyrophosphate, subunit 1, domain 1"/>
    <property type="match status" value="1"/>
</dbReference>
<proteinExistence type="predicted"/>
<dbReference type="EMBL" id="KE647115">
    <property type="protein sequence ID" value="EQB61643.1"/>
    <property type="molecule type" value="Genomic_DNA"/>
</dbReference>
<accession>T0LBB4</accession>
<evidence type="ECO:0000256" key="1">
    <source>
        <dbReference type="ARBA" id="ARBA00022942"/>
    </source>
</evidence>
<dbReference type="InterPro" id="IPR029055">
    <property type="entry name" value="Ntn_hydrolases_N"/>
</dbReference>
<name>T0LBB4_9MICR</name>
<dbReference type="GO" id="GO:0005839">
    <property type="term" value="C:proteasome core complex"/>
    <property type="evidence" value="ECO:0007669"/>
    <property type="project" value="InterPro"/>
</dbReference>